<dbReference type="FunFam" id="3.40.50.720:FF:000018">
    <property type="entry name" value="Malate dehydrogenase"/>
    <property type="match status" value="1"/>
</dbReference>
<dbReference type="HAMAP" id="MF_00487">
    <property type="entry name" value="Malate_dehydrog_3"/>
    <property type="match status" value="1"/>
</dbReference>
<dbReference type="InterPro" id="IPR001236">
    <property type="entry name" value="Lactate/malate_DH_N"/>
</dbReference>
<proteinExistence type="inferred from homology"/>
<dbReference type="InterPro" id="IPR036291">
    <property type="entry name" value="NAD(P)-bd_dom_sf"/>
</dbReference>
<keyword evidence="1 5" id="KW-0560">Oxidoreductase</keyword>
<dbReference type="InterPro" id="IPR022383">
    <property type="entry name" value="Lactate/malate_DH_C"/>
</dbReference>
<feature type="domain" description="Lactate/malate dehydrogenase C-terminal" evidence="4">
    <location>
        <begin position="148"/>
        <end position="313"/>
    </location>
</feature>
<dbReference type="PIRSF" id="PIRSF000102">
    <property type="entry name" value="Lac_mal_DH"/>
    <property type="match status" value="1"/>
</dbReference>
<dbReference type="SUPFAM" id="SSF56327">
    <property type="entry name" value="LDH C-terminal domain-like"/>
    <property type="match status" value="1"/>
</dbReference>
<protein>
    <submittedName>
        <fullName evidence="5">Malate dehydrogenase</fullName>
        <ecNumber evidence="5">1.1.1.37</ecNumber>
    </submittedName>
</protein>
<dbReference type="PANTHER" id="PTHR43128">
    <property type="entry name" value="L-2-HYDROXYCARBOXYLATE DEHYDROGENASE (NAD(P)(+))"/>
    <property type="match status" value="1"/>
</dbReference>
<sequence length="320" mass="33552">MARKKIALIGGGQIGGTLAHLAGLKELGDVVIFDIAEGLPQGKALDLAQSSTIEGYDAAMSGANDYADIKGADVVIVTAGVPRKPGMSRDDLLGINLKVMKAVGEGIRDNAPDAFVICITNPLDVMVWALQQFSGLPANKIVGMAGVLDSARFKLFLAEELNVSVEDVNAFVLGGHGDTMVPLPRYSTVAGIPIPDLVKMGWITNDKLEQIIQRTRDGGAEIVGLLKTGSAFYAPATAAISMAESYLRDKRRLLPCAVELNGEYGVDGIYVGVPVLIGANGVEKIVEISLNDDEKAGFDHSVAAVQGLIEAVKAIDPSLA</sequence>
<accession>A0A3B0RGA5</accession>
<dbReference type="Gene3D" id="3.90.110.10">
    <property type="entry name" value="Lactate dehydrogenase/glycoside hydrolase, family 4, C-terminal"/>
    <property type="match status" value="1"/>
</dbReference>
<dbReference type="GO" id="GO:0030060">
    <property type="term" value="F:L-malate dehydrogenase (NAD+) activity"/>
    <property type="evidence" value="ECO:0007669"/>
    <property type="project" value="UniProtKB-EC"/>
</dbReference>
<dbReference type="InterPro" id="IPR011275">
    <property type="entry name" value="Malate_DH_type3"/>
</dbReference>
<dbReference type="Gene3D" id="3.40.50.720">
    <property type="entry name" value="NAD(P)-binding Rossmann-like Domain"/>
    <property type="match status" value="1"/>
</dbReference>
<dbReference type="AlphaFoldDB" id="A0A3B0RGA5"/>
<evidence type="ECO:0000313" key="5">
    <source>
        <dbReference type="EMBL" id="VAV90767.1"/>
    </source>
</evidence>
<dbReference type="EC" id="1.1.1.37" evidence="5"/>
<reference evidence="5" key="1">
    <citation type="submission" date="2018-06" db="EMBL/GenBank/DDBJ databases">
        <authorList>
            <person name="Zhirakovskaya E."/>
        </authorList>
    </citation>
    <scope>NUCLEOTIDE SEQUENCE</scope>
</reference>
<evidence type="ECO:0000259" key="3">
    <source>
        <dbReference type="Pfam" id="PF00056"/>
    </source>
</evidence>
<dbReference type="InterPro" id="IPR001557">
    <property type="entry name" value="L-lactate/malate_DH"/>
</dbReference>
<dbReference type="GO" id="GO:0004459">
    <property type="term" value="F:L-lactate dehydrogenase (NAD+) activity"/>
    <property type="evidence" value="ECO:0007669"/>
    <property type="project" value="TreeGrafter"/>
</dbReference>
<dbReference type="SUPFAM" id="SSF51735">
    <property type="entry name" value="NAD(P)-binding Rossmann-fold domains"/>
    <property type="match status" value="1"/>
</dbReference>
<dbReference type="InterPro" id="IPR015955">
    <property type="entry name" value="Lactate_DH/Glyco_Ohase_4_C"/>
</dbReference>
<dbReference type="GO" id="GO:0006089">
    <property type="term" value="P:lactate metabolic process"/>
    <property type="evidence" value="ECO:0007669"/>
    <property type="project" value="TreeGrafter"/>
</dbReference>
<dbReference type="NCBIfam" id="TIGR01763">
    <property type="entry name" value="MalateDH_bact"/>
    <property type="match status" value="1"/>
</dbReference>
<dbReference type="FunFam" id="3.90.110.10:FF:000004">
    <property type="entry name" value="Malate dehydrogenase"/>
    <property type="match status" value="1"/>
</dbReference>
<name>A0A3B0RGA5_9ZZZZ</name>
<dbReference type="Pfam" id="PF02866">
    <property type="entry name" value="Ldh_1_C"/>
    <property type="match status" value="1"/>
</dbReference>
<dbReference type="CDD" id="cd01339">
    <property type="entry name" value="LDH-like_MDH"/>
    <property type="match status" value="1"/>
</dbReference>
<dbReference type="EMBL" id="UOED01000062">
    <property type="protein sequence ID" value="VAV90767.1"/>
    <property type="molecule type" value="Genomic_DNA"/>
</dbReference>
<organism evidence="5">
    <name type="scientific">hydrothermal vent metagenome</name>
    <dbReference type="NCBI Taxonomy" id="652676"/>
    <lineage>
        <taxon>unclassified sequences</taxon>
        <taxon>metagenomes</taxon>
        <taxon>ecological metagenomes</taxon>
    </lineage>
</organism>
<dbReference type="Pfam" id="PF00056">
    <property type="entry name" value="Ldh_1_N"/>
    <property type="match status" value="1"/>
</dbReference>
<dbReference type="NCBIfam" id="NF004863">
    <property type="entry name" value="PRK06223.1"/>
    <property type="match status" value="1"/>
</dbReference>
<feature type="domain" description="Lactate/malate dehydrogenase N-terminal" evidence="3">
    <location>
        <begin position="5"/>
        <end position="143"/>
    </location>
</feature>
<gene>
    <name evidence="5" type="ORF">MNBD_ALPHA02-144</name>
</gene>
<evidence type="ECO:0000259" key="4">
    <source>
        <dbReference type="Pfam" id="PF02866"/>
    </source>
</evidence>
<keyword evidence="2" id="KW-0520">NAD</keyword>
<evidence type="ECO:0000256" key="2">
    <source>
        <dbReference type="ARBA" id="ARBA00023027"/>
    </source>
</evidence>
<dbReference type="PANTHER" id="PTHR43128:SF16">
    <property type="entry name" value="L-LACTATE DEHYDROGENASE"/>
    <property type="match status" value="1"/>
</dbReference>
<dbReference type="PRINTS" id="PR00086">
    <property type="entry name" value="LLDHDRGNASE"/>
</dbReference>
<evidence type="ECO:0000256" key="1">
    <source>
        <dbReference type="ARBA" id="ARBA00023002"/>
    </source>
</evidence>